<accession>A0A1F5L260</accession>
<organism evidence="1 2">
    <name type="scientific">Penicillium arizonense</name>
    <dbReference type="NCBI Taxonomy" id="1835702"/>
    <lineage>
        <taxon>Eukaryota</taxon>
        <taxon>Fungi</taxon>
        <taxon>Dikarya</taxon>
        <taxon>Ascomycota</taxon>
        <taxon>Pezizomycotina</taxon>
        <taxon>Eurotiomycetes</taxon>
        <taxon>Eurotiomycetidae</taxon>
        <taxon>Eurotiales</taxon>
        <taxon>Aspergillaceae</taxon>
        <taxon>Penicillium</taxon>
    </lineage>
</organism>
<evidence type="ECO:0000313" key="1">
    <source>
        <dbReference type="EMBL" id="OGE47294.1"/>
    </source>
</evidence>
<dbReference type="GeneID" id="34582137"/>
<evidence type="ECO:0008006" key="3">
    <source>
        <dbReference type="Google" id="ProtNLM"/>
    </source>
</evidence>
<dbReference type="Proteomes" id="UP000177622">
    <property type="component" value="Unassembled WGS sequence"/>
</dbReference>
<proteinExistence type="predicted"/>
<dbReference type="STRING" id="1835702.A0A1F5L260"/>
<evidence type="ECO:0000313" key="2">
    <source>
        <dbReference type="Proteomes" id="UP000177622"/>
    </source>
</evidence>
<keyword evidence="2" id="KW-1185">Reference proteome</keyword>
<reference evidence="1 2" key="1">
    <citation type="journal article" date="2016" name="Sci. Rep.">
        <title>Penicillium arizonense, a new, genome sequenced fungal species, reveals a high chemical diversity in secreted metabolites.</title>
        <authorList>
            <person name="Grijseels S."/>
            <person name="Nielsen J.C."/>
            <person name="Randelovic M."/>
            <person name="Nielsen J."/>
            <person name="Nielsen K.F."/>
            <person name="Workman M."/>
            <person name="Frisvad J.C."/>
        </authorList>
    </citation>
    <scope>NUCLEOTIDE SEQUENCE [LARGE SCALE GENOMIC DNA]</scope>
    <source>
        <strain evidence="1 2">CBS 141311</strain>
    </source>
</reference>
<gene>
    <name evidence="1" type="ORF">PENARI_c051G09654</name>
</gene>
<sequence length="53" mass="5834">MAGFPFSESDGVQYDGPTSGYQIQIADVEAGHWLISEKPEDFRQAVVKFLGSQ</sequence>
<dbReference type="EMBL" id="LXJU01000051">
    <property type="protein sequence ID" value="OGE47294.1"/>
    <property type="molecule type" value="Genomic_DNA"/>
</dbReference>
<protein>
    <recommendedName>
        <fullName evidence="3">AB hydrolase-1 domain-containing protein</fullName>
    </recommendedName>
</protein>
<dbReference type="OrthoDB" id="8119704at2759"/>
<comment type="caution">
    <text evidence="1">The sequence shown here is derived from an EMBL/GenBank/DDBJ whole genome shotgun (WGS) entry which is preliminary data.</text>
</comment>
<name>A0A1F5L260_PENAI</name>
<dbReference type="AlphaFoldDB" id="A0A1F5L260"/>
<dbReference type="RefSeq" id="XP_022482754.1">
    <property type="nucleotide sequence ID" value="XM_022637403.1"/>
</dbReference>